<dbReference type="SUPFAM" id="SSF51338">
    <property type="entry name" value="Composite domain of metallo-dependent hydrolases"/>
    <property type="match status" value="1"/>
</dbReference>
<dbReference type="PANTHER" id="PTHR22642">
    <property type="entry name" value="IMIDAZOLONEPROPIONASE"/>
    <property type="match status" value="1"/>
</dbReference>
<dbReference type="EMBL" id="JAJVCN010000004">
    <property type="protein sequence ID" value="MCE7010904.1"/>
    <property type="molecule type" value="Genomic_DNA"/>
</dbReference>
<dbReference type="InterPro" id="IPR013108">
    <property type="entry name" value="Amidohydro_3"/>
</dbReference>
<dbReference type="SUPFAM" id="SSF51556">
    <property type="entry name" value="Metallo-dependent hydrolases"/>
    <property type="match status" value="1"/>
</dbReference>
<reference evidence="2 3" key="1">
    <citation type="submission" date="2021-12" db="EMBL/GenBank/DDBJ databases">
        <title>Genome sequence of Kibdelosporangium philippinense ATCC 49844.</title>
        <authorList>
            <person name="Fedorov E.A."/>
            <person name="Omeragic M."/>
            <person name="Shalygina K.F."/>
            <person name="Maclea K.S."/>
        </authorList>
    </citation>
    <scope>NUCLEOTIDE SEQUENCE [LARGE SCALE GENOMIC DNA]</scope>
    <source>
        <strain evidence="2 3">ATCC 49844</strain>
    </source>
</reference>
<protein>
    <submittedName>
        <fullName evidence="2">Amidohydrolase family protein</fullName>
    </submittedName>
</protein>
<evidence type="ECO:0000313" key="2">
    <source>
        <dbReference type="EMBL" id="MCE7010904.1"/>
    </source>
</evidence>
<name>A0ABS8ZT66_9PSEU</name>
<dbReference type="Gene3D" id="3.20.20.140">
    <property type="entry name" value="Metal-dependent hydrolases"/>
    <property type="match status" value="1"/>
</dbReference>
<dbReference type="InterPro" id="IPR011059">
    <property type="entry name" value="Metal-dep_hydrolase_composite"/>
</dbReference>
<dbReference type="Proteomes" id="UP001521150">
    <property type="component" value="Unassembled WGS sequence"/>
</dbReference>
<proteinExistence type="predicted"/>
<organism evidence="2 3">
    <name type="scientific">Kibdelosporangium philippinense</name>
    <dbReference type="NCBI Taxonomy" id="211113"/>
    <lineage>
        <taxon>Bacteria</taxon>
        <taxon>Bacillati</taxon>
        <taxon>Actinomycetota</taxon>
        <taxon>Actinomycetes</taxon>
        <taxon>Pseudonocardiales</taxon>
        <taxon>Pseudonocardiaceae</taxon>
        <taxon>Kibdelosporangium</taxon>
    </lineage>
</organism>
<feature type="domain" description="Amidohydrolase 3" evidence="1">
    <location>
        <begin position="2"/>
        <end position="383"/>
    </location>
</feature>
<gene>
    <name evidence="2" type="ORF">LWC34_50090</name>
</gene>
<sequence>MNSQALKIAGVTRDTPDPAGGVIVRDASGEPTGVLLEAAAQLVRAHLPAPPAIAEQRRLLLAQMAAHNALGITSVTEPGISPANYELYASLRQQLTVRAHLLLRVTSLADVETMVEAFPGKSGDDMLSLDGFKSYADGGVEGGYLYQPYQVIPGEQTNPGYRGTLRLPAGGEDELARMYVTAARHKFQFQTHVVGDAAFDIVVSALRKANDEIRLAPYRFALMHLFLPSHAGMKTMKRMGILATVQDHPVLLGDNMVKWWGRERAGRGIPVRDLIDAGLVVAGGTDAPVVPPSPLWSLGWMTTRKTLQDEILGAGQAITPAEALHLYTAGSAYTQFAEHSVGTLTPGKRADLVVLDGNPLTCRRDEIRDIKVQETMVDGRTVYSL</sequence>
<comment type="caution">
    <text evidence="2">The sequence shown here is derived from an EMBL/GenBank/DDBJ whole genome shotgun (WGS) entry which is preliminary data.</text>
</comment>
<dbReference type="Gene3D" id="2.30.40.10">
    <property type="entry name" value="Urease, subunit C, domain 1"/>
    <property type="match status" value="1"/>
</dbReference>
<evidence type="ECO:0000313" key="3">
    <source>
        <dbReference type="Proteomes" id="UP001521150"/>
    </source>
</evidence>
<dbReference type="Gene3D" id="3.10.310.70">
    <property type="match status" value="1"/>
</dbReference>
<keyword evidence="3" id="KW-1185">Reference proteome</keyword>
<accession>A0ABS8ZT66</accession>
<dbReference type="Pfam" id="PF07969">
    <property type="entry name" value="Amidohydro_3"/>
    <property type="match status" value="1"/>
</dbReference>
<dbReference type="PANTHER" id="PTHR22642:SF2">
    <property type="entry name" value="PROTEIN LONG AFTER FAR-RED 3"/>
    <property type="match status" value="1"/>
</dbReference>
<evidence type="ECO:0000259" key="1">
    <source>
        <dbReference type="Pfam" id="PF07969"/>
    </source>
</evidence>
<dbReference type="InterPro" id="IPR032466">
    <property type="entry name" value="Metal_Hydrolase"/>
</dbReference>